<dbReference type="AlphaFoldDB" id="A0A844Y3M3"/>
<accession>A0A844Y3M3</accession>
<protein>
    <submittedName>
        <fullName evidence="1">Uncharacterized protein</fullName>
    </submittedName>
</protein>
<evidence type="ECO:0000313" key="2">
    <source>
        <dbReference type="Proteomes" id="UP000444185"/>
    </source>
</evidence>
<gene>
    <name evidence="1" type="ORF">GRI42_10275</name>
</gene>
<organism evidence="1 2">
    <name type="scientific">Qipengyuania gaetbuli</name>
    <dbReference type="NCBI Taxonomy" id="266952"/>
    <lineage>
        <taxon>Bacteria</taxon>
        <taxon>Pseudomonadati</taxon>
        <taxon>Pseudomonadota</taxon>
        <taxon>Alphaproteobacteria</taxon>
        <taxon>Sphingomonadales</taxon>
        <taxon>Erythrobacteraceae</taxon>
        <taxon>Qipengyuania</taxon>
    </lineage>
</organism>
<dbReference type="RefSeq" id="WP_160608401.1">
    <property type="nucleotide sequence ID" value="NZ_WTYF01000004.1"/>
</dbReference>
<dbReference type="OrthoDB" id="7565359at2"/>
<dbReference type="Proteomes" id="UP000444185">
    <property type="component" value="Unassembled WGS sequence"/>
</dbReference>
<evidence type="ECO:0000313" key="1">
    <source>
        <dbReference type="EMBL" id="MXO51688.1"/>
    </source>
</evidence>
<name>A0A844Y3M3_9SPHN</name>
<comment type="caution">
    <text evidence="1">The sequence shown here is derived from an EMBL/GenBank/DDBJ whole genome shotgun (WGS) entry which is preliminary data.</text>
</comment>
<sequence length="143" mass="14300">MSNPIPLQAPGGFAPLSASGFDDGTGHLAPVSSASPLPVTAVAGSTSEPLDGTLTGSGLAGPFEPSGLDPVYCTLAGDFTGTVGVMRSLDRGATLHPLTAGGVRWAEFGGPACEPVWIESEQGASLWLDCALASGTLAYRLAQ</sequence>
<proteinExistence type="predicted"/>
<reference evidence="1 2" key="1">
    <citation type="submission" date="2019-12" db="EMBL/GenBank/DDBJ databases">
        <title>Genomic-based taxomic classification of the family Erythrobacteraceae.</title>
        <authorList>
            <person name="Xu L."/>
        </authorList>
    </citation>
    <scope>NUCLEOTIDE SEQUENCE [LARGE SCALE GENOMIC DNA]</scope>
    <source>
        <strain evidence="1 2">DSM 16225</strain>
    </source>
</reference>
<keyword evidence="2" id="KW-1185">Reference proteome</keyword>
<dbReference type="EMBL" id="WTYF01000004">
    <property type="protein sequence ID" value="MXO51688.1"/>
    <property type="molecule type" value="Genomic_DNA"/>
</dbReference>